<reference evidence="1 2" key="1">
    <citation type="journal article" date="2014" name="Genome Announc.">
        <title>Complete Genome Sequence of the Novel Giant Pseudomonas Phage PaBG.</title>
        <authorList>
            <person name="Sykilinda N.N."/>
            <person name="Bondar A.A."/>
            <person name="Gorshkova A.S."/>
            <person name="Kurochkina L.P."/>
            <person name="Kulikov E.E."/>
            <person name="Shneider M.M."/>
            <person name="Kadykov V.A."/>
            <person name="Solovjeva N.V."/>
            <person name="Kabilov M.R."/>
            <person name="Mesyanzhinov V.V."/>
            <person name="Vlassov V.V."/>
            <person name="Drukker V.V."/>
            <person name="Miroshnikov K.A."/>
        </authorList>
    </citation>
    <scope>NUCLEOTIDE SEQUENCE [LARGE SCALE GENOMIC DNA]</scope>
</reference>
<dbReference type="EMBL" id="KF147891">
    <property type="protein sequence ID" value="AGS81903.1"/>
    <property type="molecule type" value="Genomic_DNA"/>
</dbReference>
<dbReference type="KEGG" id="vg:16574705"/>
<protein>
    <submittedName>
        <fullName evidence="1">Uncharacterized protein</fullName>
    </submittedName>
</protein>
<keyword evidence="2" id="KW-1185">Reference proteome</keyword>
<organism evidence="1 2">
    <name type="scientific">Pseudomonas phage PaBG</name>
    <dbReference type="NCBI Taxonomy" id="1335230"/>
    <lineage>
        <taxon>Viruses</taxon>
        <taxon>Duplodnaviria</taxon>
        <taxon>Heunggongvirae</taxon>
        <taxon>Uroviricota</taxon>
        <taxon>Caudoviricetes</taxon>
        <taxon>Baikalvirus</taxon>
        <taxon>Baikalvirus PaBG</taxon>
    </lineage>
</organism>
<proteinExistence type="predicted"/>
<evidence type="ECO:0000313" key="2">
    <source>
        <dbReference type="Proteomes" id="UP000015545"/>
    </source>
</evidence>
<sequence length="180" mass="20661">MTTQKTILILRSEFADLLHPYMNSEDMGEVLDAMEKLLQPHVSPLTADQLRLLVAPFLELRQLPRKPRKAHADGPSTDPRVSFRGMLKKLGYDWQQLVHYAGLVDEAVAVTELQDINQKLAELLQDQKVSEKLAGRYGDMKVSKRLSREIKELNARKDEIFKLYPELAEKIADGYREDDD</sequence>
<dbReference type="RefSeq" id="YP_008433350.1">
    <property type="nucleotide sequence ID" value="NC_022096.1"/>
</dbReference>
<dbReference type="GeneID" id="16574705"/>
<name>S5WB03_9CAUD</name>
<dbReference type="Proteomes" id="UP000015545">
    <property type="component" value="Segment"/>
</dbReference>
<evidence type="ECO:0000313" key="1">
    <source>
        <dbReference type="EMBL" id="AGS81903.1"/>
    </source>
</evidence>
<accession>S5WB03</accession>
<gene>
    <name evidence="1" type="ORF">PaBG_00019</name>
</gene>